<accession>A0A812VME3</accession>
<dbReference type="PROSITE" id="PS00678">
    <property type="entry name" value="WD_REPEATS_1"/>
    <property type="match status" value="1"/>
</dbReference>
<dbReference type="SUPFAM" id="SSF54236">
    <property type="entry name" value="Ubiquitin-like"/>
    <property type="match status" value="1"/>
</dbReference>
<dbReference type="PANTHER" id="PTHR19879">
    <property type="entry name" value="TRANSCRIPTION INITIATION FACTOR TFIID"/>
    <property type="match status" value="1"/>
</dbReference>
<keyword evidence="2" id="KW-0677">Repeat</keyword>
<evidence type="ECO:0000313" key="7">
    <source>
        <dbReference type="Proteomes" id="UP000649617"/>
    </source>
</evidence>
<dbReference type="PROSITE" id="PS50053">
    <property type="entry name" value="UBIQUITIN_2"/>
    <property type="match status" value="1"/>
</dbReference>
<dbReference type="Gene3D" id="2.130.10.10">
    <property type="entry name" value="YVTN repeat-like/Quinoprotein amine dehydrogenase"/>
    <property type="match status" value="3"/>
</dbReference>
<proteinExistence type="predicted"/>
<dbReference type="InterPro" id="IPR011047">
    <property type="entry name" value="Quinoprotein_ADH-like_sf"/>
</dbReference>
<dbReference type="PANTHER" id="PTHR19879:SF9">
    <property type="entry name" value="TRANSCRIPTION INITIATION FACTOR TFIID SUBUNIT 5"/>
    <property type="match status" value="1"/>
</dbReference>
<dbReference type="SUPFAM" id="SSF50998">
    <property type="entry name" value="Quinoprotein alcohol dehydrogenase-like"/>
    <property type="match status" value="1"/>
</dbReference>
<evidence type="ECO:0000259" key="5">
    <source>
        <dbReference type="PROSITE" id="PS50053"/>
    </source>
</evidence>
<dbReference type="EMBL" id="CAJNIZ010042591">
    <property type="protein sequence ID" value="CAE7627540.1"/>
    <property type="molecule type" value="Genomic_DNA"/>
</dbReference>
<dbReference type="PROSITE" id="PS50082">
    <property type="entry name" value="WD_REPEATS_2"/>
    <property type="match status" value="3"/>
</dbReference>
<reference evidence="6" key="1">
    <citation type="submission" date="2021-02" db="EMBL/GenBank/DDBJ databases">
        <authorList>
            <person name="Dougan E. K."/>
            <person name="Rhodes N."/>
            <person name="Thang M."/>
            <person name="Chan C."/>
        </authorList>
    </citation>
    <scope>NUCLEOTIDE SEQUENCE</scope>
</reference>
<evidence type="ECO:0000256" key="3">
    <source>
        <dbReference type="PROSITE-ProRule" id="PRU00221"/>
    </source>
</evidence>
<dbReference type="PROSITE" id="PS50294">
    <property type="entry name" value="WD_REPEATS_REGION"/>
    <property type="match status" value="3"/>
</dbReference>
<dbReference type="InterPro" id="IPR015943">
    <property type="entry name" value="WD40/YVTN_repeat-like_dom_sf"/>
</dbReference>
<evidence type="ECO:0000313" key="6">
    <source>
        <dbReference type="EMBL" id="CAE7627540.1"/>
    </source>
</evidence>
<protein>
    <submittedName>
        <fullName evidence="6">HET-E1 protein</fullName>
    </submittedName>
</protein>
<feature type="domain" description="Ubiquitin-like" evidence="5">
    <location>
        <begin position="75"/>
        <end position="146"/>
    </location>
</feature>
<dbReference type="AlphaFoldDB" id="A0A812VME3"/>
<keyword evidence="1 3" id="KW-0853">WD repeat</keyword>
<dbReference type="InterPro" id="IPR000626">
    <property type="entry name" value="Ubiquitin-like_dom"/>
</dbReference>
<feature type="repeat" description="WD" evidence="3">
    <location>
        <begin position="319"/>
        <end position="360"/>
    </location>
</feature>
<dbReference type="InterPro" id="IPR020472">
    <property type="entry name" value="WD40_PAC1"/>
</dbReference>
<dbReference type="Proteomes" id="UP000649617">
    <property type="component" value="Unassembled WGS sequence"/>
</dbReference>
<dbReference type="InterPro" id="IPR019775">
    <property type="entry name" value="WD40_repeat_CS"/>
</dbReference>
<gene>
    <name evidence="6" type="primary">HET-E1</name>
    <name evidence="6" type="ORF">SPIL2461_LOCUS16435</name>
</gene>
<feature type="region of interest" description="Disordered" evidence="4">
    <location>
        <begin position="33"/>
        <end position="54"/>
    </location>
</feature>
<comment type="caution">
    <text evidence="6">The sequence shown here is derived from an EMBL/GenBank/DDBJ whole genome shotgun (WGS) entry which is preliminary data.</text>
</comment>
<dbReference type="PRINTS" id="PR00320">
    <property type="entry name" value="GPROTEINBRPT"/>
</dbReference>
<dbReference type="OrthoDB" id="674604at2759"/>
<name>A0A812VME3_SYMPI</name>
<feature type="repeat" description="WD" evidence="3">
    <location>
        <begin position="456"/>
        <end position="494"/>
    </location>
</feature>
<dbReference type="Pfam" id="PF00400">
    <property type="entry name" value="WD40"/>
    <property type="match status" value="4"/>
</dbReference>
<dbReference type="CDD" id="cd00200">
    <property type="entry name" value="WD40"/>
    <property type="match status" value="1"/>
</dbReference>
<evidence type="ECO:0000256" key="2">
    <source>
        <dbReference type="ARBA" id="ARBA00022737"/>
    </source>
</evidence>
<keyword evidence="7" id="KW-1185">Reference proteome</keyword>
<dbReference type="InterPro" id="IPR001680">
    <property type="entry name" value="WD40_rpt"/>
</dbReference>
<feature type="repeat" description="WD" evidence="3">
    <location>
        <begin position="361"/>
        <end position="394"/>
    </location>
</feature>
<evidence type="ECO:0000256" key="1">
    <source>
        <dbReference type="ARBA" id="ARBA00022574"/>
    </source>
</evidence>
<evidence type="ECO:0000256" key="4">
    <source>
        <dbReference type="SAM" id="MobiDB-lite"/>
    </source>
</evidence>
<dbReference type="SMART" id="SM00320">
    <property type="entry name" value="WD40"/>
    <property type="match status" value="7"/>
</dbReference>
<organism evidence="6 7">
    <name type="scientific">Symbiodinium pilosum</name>
    <name type="common">Dinoflagellate</name>
    <dbReference type="NCBI Taxonomy" id="2952"/>
    <lineage>
        <taxon>Eukaryota</taxon>
        <taxon>Sar</taxon>
        <taxon>Alveolata</taxon>
        <taxon>Dinophyceae</taxon>
        <taxon>Suessiales</taxon>
        <taxon>Symbiodiniaceae</taxon>
        <taxon>Symbiodinium</taxon>
    </lineage>
</organism>
<dbReference type="InterPro" id="IPR029071">
    <property type="entry name" value="Ubiquitin-like_domsf"/>
</dbReference>
<sequence length="510" mass="54710">MASSLFRWPFSMFNEDVEHEDSDGLQHLRDALEKAERQVSSSTSDSEEERERKEEILDGFRAKLEEFEVETQKKVKITICSAVSGESIAQVRLRPTDFVVHLCEAVVKEMSHRAVVSHSIIFQSEVLPQHKTISEAGLQDGDIVYVARAPVRCLTASHDGSACLWNFEQETNNTTGPPSAAEPLRVNAQGALKHASMSPSGQLLMLSTEDGGSGLIYCAETLQFLHRLQGGAQSASFSADGQKIVGVDADGNANIWSAQTGQIIHRMFPPKTSCQFDSDSDDDAEMTFANLSGCGKLIATAAGSCAQLWDASGNLQHTLQGHAGTVRHAAFSADSQYLLTASADSTARIWDCDSGRCMRILSGHQRALTLCAFSPTGLQAITAAHDGTLKLWDLADDITDGSHLECTLTLEADGGVVSSACFSPEGSRLLMACGSDTVRMFNTATGQMQLSFDGFHDDWVRSSSFSPDGLIIATTSYDGAVGIWSATTGKCLHSLHGHTQAVVVAQLAAA</sequence>